<keyword evidence="2" id="KW-0238">DNA-binding</keyword>
<dbReference type="GO" id="GO:0003700">
    <property type="term" value="F:DNA-binding transcription factor activity"/>
    <property type="evidence" value="ECO:0007669"/>
    <property type="project" value="InterPro"/>
</dbReference>
<dbReference type="SUPFAM" id="SSF46785">
    <property type="entry name" value="Winged helix' DNA-binding domain"/>
    <property type="match status" value="1"/>
</dbReference>
<dbReference type="Gene3D" id="1.10.10.10">
    <property type="entry name" value="Winged helix-like DNA-binding domain superfamily/Winged helix DNA-binding domain"/>
    <property type="match status" value="1"/>
</dbReference>
<dbReference type="OrthoDB" id="9815017at2"/>
<dbReference type="InterPro" id="IPR036390">
    <property type="entry name" value="WH_DNA-bd_sf"/>
</dbReference>
<evidence type="ECO:0000256" key="2">
    <source>
        <dbReference type="ARBA" id="ARBA00023125"/>
    </source>
</evidence>
<gene>
    <name evidence="5" type="ORF">Krac_7808</name>
</gene>
<evidence type="ECO:0000256" key="3">
    <source>
        <dbReference type="ARBA" id="ARBA00023163"/>
    </source>
</evidence>
<dbReference type="InterPro" id="IPR050679">
    <property type="entry name" value="Bact_HTH_transcr_reg"/>
</dbReference>
<sequence length="246" mass="27703">MPDMKVDHIVDVFKQRIEGGMYGTAGRLPSLTMLAQEFDTTRETMNKVVQLLQSEGLVVSKGRAGVFVSKPRARVPGITARFDLFLKEQGLTPVEVNIDPPALVSAPADVAKVFNIPVGDKVVKRVRLRGTKDEPYRVAENFYPVSLAGGPVFQRMQSDVATDVLLEIKNQHGLAVEFVHEDVIARLPSMREQELLKINRSSPVLEVHRKNYAEDRETVVMFNRIIFVAKFFLLSYEYQTGLWATE</sequence>
<dbReference type="PANTHER" id="PTHR44846">
    <property type="entry name" value="MANNOSYL-D-GLYCERATE TRANSPORT/METABOLISM SYSTEM REPRESSOR MNGR-RELATED"/>
    <property type="match status" value="1"/>
</dbReference>
<dbReference type="InterPro" id="IPR036388">
    <property type="entry name" value="WH-like_DNA-bd_sf"/>
</dbReference>
<dbReference type="InterPro" id="IPR028978">
    <property type="entry name" value="Chorismate_lyase_/UTRA_dom_sf"/>
</dbReference>
<dbReference type="eggNOG" id="COG2188">
    <property type="taxonomic scope" value="Bacteria"/>
</dbReference>
<dbReference type="Pfam" id="PF00392">
    <property type="entry name" value="GntR"/>
    <property type="match status" value="1"/>
</dbReference>
<comment type="caution">
    <text evidence="5">The sequence shown here is derived from an EMBL/GenBank/DDBJ whole genome shotgun (WGS) entry which is preliminary data.</text>
</comment>
<name>D6TL58_KTERA</name>
<dbReference type="GO" id="GO:0003677">
    <property type="term" value="F:DNA binding"/>
    <property type="evidence" value="ECO:0007669"/>
    <property type="project" value="UniProtKB-KW"/>
</dbReference>
<dbReference type="EMBL" id="ADVG01000002">
    <property type="protein sequence ID" value="EFH86508.1"/>
    <property type="molecule type" value="Genomic_DNA"/>
</dbReference>
<feature type="domain" description="HTH gntR-type" evidence="4">
    <location>
        <begin position="3"/>
        <end position="71"/>
    </location>
</feature>
<dbReference type="Gene3D" id="3.40.1410.10">
    <property type="entry name" value="Chorismate lyase-like"/>
    <property type="match status" value="1"/>
</dbReference>
<proteinExistence type="predicted"/>
<protein>
    <submittedName>
        <fullName evidence="5">Transcriptional regulator, GntR family</fullName>
    </submittedName>
</protein>
<dbReference type="PANTHER" id="PTHR44846:SF17">
    <property type="entry name" value="GNTR-FAMILY TRANSCRIPTIONAL REGULATOR"/>
    <property type="match status" value="1"/>
</dbReference>
<evidence type="ECO:0000313" key="5">
    <source>
        <dbReference type="EMBL" id="EFH86508.1"/>
    </source>
</evidence>
<dbReference type="Pfam" id="PF07702">
    <property type="entry name" value="UTRA"/>
    <property type="match status" value="1"/>
</dbReference>
<dbReference type="GO" id="GO:0045892">
    <property type="term" value="P:negative regulation of DNA-templated transcription"/>
    <property type="evidence" value="ECO:0007669"/>
    <property type="project" value="TreeGrafter"/>
</dbReference>
<dbReference type="PROSITE" id="PS50949">
    <property type="entry name" value="HTH_GNTR"/>
    <property type="match status" value="1"/>
</dbReference>
<keyword evidence="3" id="KW-0804">Transcription</keyword>
<evidence type="ECO:0000259" key="4">
    <source>
        <dbReference type="PROSITE" id="PS50949"/>
    </source>
</evidence>
<dbReference type="SMART" id="SM00866">
    <property type="entry name" value="UTRA"/>
    <property type="match status" value="1"/>
</dbReference>
<keyword evidence="1" id="KW-0805">Transcription regulation</keyword>
<dbReference type="SMART" id="SM00345">
    <property type="entry name" value="HTH_GNTR"/>
    <property type="match status" value="1"/>
</dbReference>
<evidence type="ECO:0000313" key="6">
    <source>
        <dbReference type="Proteomes" id="UP000004508"/>
    </source>
</evidence>
<keyword evidence="6" id="KW-1185">Reference proteome</keyword>
<dbReference type="SUPFAM" id="SSF64288">
    <property type="entry name" value="Chorismate lyase-like"/>
    <property type="match status" value="1"/>
</dbReference>
<dbReference type="InterPro" id="IPR011663">
    <property type="entry name" value="UTRA"/>
</dbReference>
<dbReference type="STRING" id="485913.Krac_7808"/>
<dbReference type="PRINTS" id="PR00035">
    <property type="entry name" value="HTHGNTR"/>
</dbReference>
<reference evidence="5 6" key="1">
    <citation type="journal article" date="2011" name="Stand. Genomic Sci.">
        <title>Non-contiguous finished genome sequence and contextual data of the filamentous soil bacterium Ktedonobacter racemifer type strain (SOSP1-21).</title>
        <authorList>
            <person name="Chang Y.J."/>
            <person name="Land M."/>
            <person name="Hauser L."/>
            <person name="Chertkov O."/>
            <person name="Del Rio T.G."/>
            <person name="Nolan M."/>
            <person name="Copeland A."/>
            <person name="Tice H."/>
            <person name="Cheng J.F."/>
            <person name="Lucas S."/>
            <person name="Han C."/>
            <person name="Goodwin L."/>
            <person name="Pitluck S."/>
            <person name="Ivanova N."/>
            <person name="Ovchinikova G."/>
            <person name="Pati A."/>
            <person name="Chen A."/>
            <person name="Palaniappan K."/>
            <person name="Mavromatis K."/>
            <person name="Liolios K."/>
            <person name="Brettin T."/>
            <person name="Fiebig A."/>
            <person name="Rohde M."/>
            <person name="Abt B."/>
            <person name="Goker M."/>
            <person name="Detter J.C."/>
            <person name="Woyke T."/>
            <person name="Bristow J."/>
            <person name="Eisen J.A."/>
            <person name="Markowitz V."/>
            <person name="Hugenholtz P."/>
            <person name="Kyrpides N.C."/>
            <person name="Klenk H.P."/>
            <person name="Lapidus A."/>
        </authorList>
    </citation>
    <scope>NUCLEOTIDE SEQUENCE [LARGE SCALE GENOMIC DNA]</scope>
    <source>
        <strain evidence="6">DSM 44963</strain>
    </source>
</reference>
<dbReference type="AlphaFoldDB" id="D6TL58"/>
<dbReference type="InterPro" id="IPR000524">
    <property type="entry name" value="Tscrpt_reg_HTH_GntR"/>
</dbReference>
<organism evidence="5 6">
    <name type="scientific">Ktedonobacter racemifer DSM 44963</name>
    <dbReference type="NCBI Taxonomy" id="485913"/>
    <lineage>
        <taxon>Bacteria</taxon>
        <taxon>Bacillati</taxon>
        <taxon>Chloroflexota</taxon>
        <taxon>Ktedonobacteria</taxon>
        <taxon>Ktedonobacterales</taxon>
        <taxon>Ktedonobacteraceae</taxon>
        <taxon>Ktedonobacter</taxon>
    </lineage>
</organism>
<dbReference type="InParanoid" id="D6TL58"/>
<dbReference type="Proteomes" id="UP000004508">
    <property type="component" value="Unassembled WGS sequence"/>
</dbReference>
<evidence type="ECO:0000256" key="1">
    <source>
        <dbReference type="ARBA" id="ARBA00023015"/>
    </source>
</evidence>
<accession>D6TL58</accession>
<dbReference type="RefSeq" id="WP_007910887.1">
    <property type="nucleotide sequence ID" value="NZ_ADVG01000002.1"/>
</dbReference>